<keyword evidence="2" id="KW-1185">Reference proteome</keyword>
<protein>
    <submittedName>
        <fullName evidence="1">Uncharacterized protein</fullName>
    </submittedName>
</protein>
<dbReference type="Proteomes" id="UP000318833">
    <property type="component" value="Unassembled WGS sequence"/>
</dbReference>
<evidence type="ECO:0000313" key="1">
    <source>
        <dbReference type="EMBL" id="TSE06978.1"/>
    </source>
</evidence>
<sequence>MENKLIIDLSLFIGKTPNELRSHIDLLISNIKCDVELPGRNGIRTEEVRLVDSLNFKKLGALGEYKITEIINQNDN</sequence>
<dbReference type="AlphaFoldDB" id="A0A554VHI4"/>
<dbReference type="OrthoDB" id="834617at2"/>
<reference evidence="1 2" key="1">
    <citation type="submission" date="2019-07" db="EMBL/GenBank/DDBJ databases">
        <title>The draft genome sequence of Aquimarina algiphila M91.</title>
        <authorList>
            <person name="Meng X."/>
        </authorList>
    </citation>
    <scope>NUCLEOTIDE SEQUENCE [LARGE SCALE GENOMIC DNA]</scope>
    <source>
        <strain evidence="1 2">M91</strain>
    </source>
</reference>
<comment type="caution">
    <text evidence="1">The sequence shown here is derived from an EMBL/GenBank/DDBJ whole genome shotgun (WGS) entry which is preliminary data.</text>
</comment>
<proteinExistence type="predicted"/>
<accession>A0A554VHI4</accession>
<name>A0A554VHI4_9FLAO</name>
<evidence type="ECO:0000313" key="2">
    <source>
        <dbReference type="Proteomes" id="UP000318833"/>
    </source>
</evidence>
<dbReference type="EMBL" id="VLNR01000038">
    <property type="protein sequence ID" value="TSE06978.1"/>
    <property type="molecule type" value="Genomic_DNA"/>
</dbReference>
<gene>
    <name evidence="1" type="ORF">FOF46_17290</name>
</gene>
<organism evidence="1 2">
    <name type="scientific">Aquimarina algiphila</name>
    <dbReference type="NCBI Taxonomy" id="2047982"/>
    <lineage>
        <taxon>Bacteria</taxon>
        <taxon>Pseudomonadati</taxon>
        <taxon>Bacteroidota</taxon>
        <taxon>Flavobacteriia</taxon>
        <taxon>Flavobacteriales</taxon>
        <taxon>Flavobacteriaceae</taxon>
        <taxon>Aquimarina</taxon>
    </lineage>
</organism>
<dbReference type="RefSeq" id="WP_143917326.1">
    <property type="nucleotide sequence ID" value="NZ_CANMXV010000021.1"/>
</dbReference>